<evidence type="ECO:0000313" key="1">
    <source>
        <dbReference type="EMBL" id="GJS56498.1"/>
    </source>
</evidence>
<dbReference type="GO" id="GO:0003964">
    <property type="term" value="F:RNA-directed DNA polymerase activity"/>
    <property type="evidence" value="ECO:0007669"/>
    <property type="project" value="UniProtKB-KW"/>
</dbReference>
<dbReference type="Proteomes" id="UP001151760">
    <property type="component" value="Unassembled WGS sequence"/>
</dbReference>
<reference evidence="1" key="1">
    <citation type="journal article" date="2022" name="Int. J. Mol. Sci.">
        <title>Draft Genome of Tanacetum Coccineum: Genomic Comparison of Closely Related Tanacetum-Family Plants.</title>
        <authorList>
            <person name="Yamashiro T."/>
            <person name="Shiraishi A."/>
            <person name="Nakayama K."/>
            <person name="Satake H."/>
        </authorList>
    </citation>
    <scope>NUCLEOTIDE SEQUENCE</scope>
</reference>
<keyword evidence="1" id="KW-0548">Nucleotidyltransferase</keyword>
<accession>A0ABQ4WUN0</accession>
<keyword evidence="1" id="KW-0808">Transferase</keyword>
<dbReference type="PANTHER" id="PTHR33067:SF35">
    <property type="entry name" value="ASPARTIC PEPTIDASE DDI1-TYPE DOMAIN-CONTAINING PROTEIN"/>
    <property type="match status" value="1"/>
</dbReference>
<dbReference type="EMBL" id="BQNB010008939">
    <property type="protein sequence ID" value="GJS56498.1"/>
    <property type="molecule type" value="Genomic_DNA"/>
</dbReference>
<evidence type="ECO:0000313" key="2">
    <source>
        <dbReference type="Proteomes" id="UP001151760"/>
    </source>
</evidence>
<dbReference type="Pfam" id="PF08284">
    <property type="entry name" value="RVP_2"/>
    <property type="match status" value="1"/>
</dbReference>
<reference evidence="1" key="2">
    <citation type="submission" date="2022-01" db="EMBL/GenBank/DDBJ databases">
        <authorList>
            <person name="Yamashiro T."/>
            <person name="Shiraishi A."/>
            <person name="Satake H."/>
            <person name="Nakayama K."/>
        </authorList>
    </citation>
    <scope>NUCLEOTIDE SEQUENCE</scope>
</reference>
<sequence length="332" mass="37828">MPFLTYTTLGLGDLAPTKLIVGLADKTVKHPKGIAENVLVGIDKFTFLVDFIVLDMPEDVKTLLILGIPFLSTTRAKIDVFKRKITLRVGNDKIIFQSDKLTSNIIRRVYVLSLRERMKVDLEARLMGEAPMVNISQDPDFEDFIELNGLNEPLELRKNQVEDLGPTIEEGEVIDAPIKEIVKTRNNDDMMTNEIEDYPSSCDYNRKVHINGAYNLKFSCMIGYKHIHANFFPLLSINLMSKSFYNSIIKDKMVYKVKNVVGNFMNVPIFIGNFSILTDFVVLEDMDTYRDDGMGDVIVGNSFFQEIGVKTRRFEGMITIYNGNDEVTYQMV</sequence>
<dbReference type="InterPro" id="IPR021109">
    <property type="entry name" value="Peptidase_aspartic_dom_sf"/>
</dbReference>
<name>A0ABQ4WUN0_9ASTR</name>
<keyword evidence="1" id="KW-0695">RNA-directed DNA polymerase</keyword>
<protein>
    <submittedName>
        <fullName evidence="1">Reverse transcriptase domain-containing protein</fullName>
    </submittedName>
</protein>
<organism evidence="1 2">
    <name type="scientific">Tanacetum coccineum</name>
    <dbReference type="NCBI Taxonomy" id="301880"/>
    <lineage>
        <taxon>Eukaryota</taxon>
        <taxon>Viridiplantae</taxon>
        <taxon>Streptophyta</taxon>
        <taxon>Embryophyta</taxon>
        <taxon>Tracheophyta</taxon>
        <taxon>Spermatophyta</taxon>
        <taxon>Magnoliopsida</taxon>
        <taxon>eudicotyledons</taxon>
        <taxon>Gunneridae</taxon>
        <taxon>Pentapetalae</taxon>
        <taxon>asterids</taxon>
        <taxon>campanulids</taxon>
        <taxon>Asterales</taxon>
        <taxon>Asteraceae</taxon>
        <taxon>Asteroideae</taxon>
        <taxon>Anthemideae</taxon>
        <taxon>Anthemidinae</taxon>
        <taxon>Tanacetum</taxon>
    </lineage>
</organism>
<dbReference type="PANTHER" id="PTHR33067">
    <property type="entry name" value="RNA-DIRECTED DNA POLYMERASE-RELATED"/>
    <property type="match status" value="1"/>
</dbReference>
<proteinExistence type="predicted"/>
<dbReference type="Gene3D" id="2.40.70.10">
    <property type="entry name" value="Acid Proteases"/>
    <property type="match status" value="1"/>
</dbReference>
<comment type="caution">
    <text evidence="1">The sequence shown here is derived from an EMBL/GenBank/DDBJ whole genome shotgun (WGS) entry which is preliminary data.</text>
</comment>
<keyword evidence="2" id="KW-1185">Reference proteome</keyword>
<dbReference type="CDD" id="cd00303">
    <property type="entry name" value="retropepsin_like"/>
    <property type="match status" value="1"/>
</dbReference>
<gene>
    <name evidence="1" type="ORF">Tco_0629860</name>
</gene>